<evidence type="ECO:0000313" key="4">
    <source>
        <dbReference type="EMBL" id="MCQ4634478.1"/>
    </source>
</evidence>
<evidence type="ECO:0000256" key="1">
    <source>
        <dbReference type="ARBA" id="ARBA00022988"/>
    </source>
</evidence>
<protein>
    <recommendedName>
        <fullName evidence="3">Urease accessory protein UreF</fullName>
    </recommendedName>
</protein>
<accession>A0ABT1RH10</accession>
<dbReference type="PIRSF" id="PIRSF009467">
    <property type="entry name" value="Ureas_acces_UreF"/>
    <property type="match status" value="1"/>
</dbReference>
<comment type="subunit">
    <text evidence="3">UreD, UreF and UreG form a complex that acts as a GTP-hydrolysis-dependent molecular chaperone, activating the urease apoprotein by helping to assemble the nickel containing metallocenter of UreC. The UreE protein probably delivers the nickel.</text>
</comment>
<dbReference type="RefSeq" id="WP_256121076.1">
    <property type="nucleotide sequence ID" value="NZ_WHSB02000020.1"/>
</dbReference>
<dbReference type="Gene3D" id="1.10.4190.10">
    <property type="entry name" value="Urease accessory protein UreF"/>
    <property type="match status" value="1"/>
</dbReference>
<dbReference type="InterPro" id="IPR038277">
    <property type="entry name" value="UreF_sf"/>
</dbReference>
<keyword evidence="1 3" id="KW-0996">Nickel insertion</keyword>
<reference evidence="4" key="1">
    <citation type="submission" date="2021-07" db="EMBL/GenBank/DDBJ databases">
        <title>Shinella sp. nov., a novel member of the genus Shinella from water.</title>
        <authorList>
            <person name="Deng Y."/>
        </authorList>
    </citation>
    <scope>NUCLEOTIDE SEQUENCE</scope>
    <source>
        <strain evidence="4">CPCC 100929</strain>
    </source>
</reference>
<dbReference type="PANTHER" id="PTHR33620:SF1">
    <property type="entry name" value="UREASE ACCESSORY PROTEIN F"/>
    <property type="match status" value="1"/>
</dbReference>
<sequence length="229" mass="23489">MAITTTTMAETASPVALVRLMTWLSPAFPVGAFSYSGGLEQAVSAGDVVDAGALRDWLASLLAHGNLWNDAVLFAEAHRAAGDHARLADVAALAEALSGSAERHRETMLQGEAFLAAASSWPHPVLEALDRAAYPVAVGAVSGAHGITAEAALAAYLHAVVSNLVSVAIRCGVIGQRDGVATLAGLEARIVALAASASASTLDNLGSATIRADITSLRHETLSVRLFRS</sequence>
<proteinExistence type="inferred from homology"/>
<comment type="function">
    <text evidence="3">Required for maturation of urease via the functional incorporation of the urease nickel metallocenter.</text>
</comment>
<comment type="similarity">
    <text evidence="3">Belongs to the UreF family.</text>
</comment>
<dbReference type="PANTHER" id="PTHR33620">
    <property type="entry name" value="UREASE ACCESSORY PROTEIN F"/>
    <property type="match status" value="1"/>
</dbReference>
<dbReference type="EMBL" id="WHSB02000020">
    <property type="protein sequence ID" value="MCQ4634478.1"/>
    <property type="molecule type" value="Genomic_DNA"/>
</dbReference>
<evidence type="ECO:0000313" key="5">
    <source>
        <dbReference type="Proteomes" id="UP000996601"/>
    </source>
</evidence>
<evidence type="ECO:0000256" key="2">
    <source>
        <dbReference type="ARBA" id="ARBA00023186"/>
    </source>
</evidence>
<dbReference type="HAMAP" id="MF_01385">
    <property type="entry name" value="UreF"/>
    <property type="match status" value="1"/>
</dbReference>
<keyword evidence="2 3" id="KW-0143">Chaperone</keyword>
<comment type="subcellular location">
    <subcellularLocation>
        <location evidence="3">Cytoplasm</location>
    </subcellularLocation>
</comment>
<keyword evidence="5" id="KW-1185">Reference proteome</keyword>
<gene>
    <name evidence="3" type="primary">ureF</name>
    <name evidence="4" type="ORF">GB927_030885</name>
</gene>
<comment type="caution">
    <text evidence="4">The sequence shown here is derived from an EMBL/GenBank/DDBJ whole genome shotgun (WGS) entry which is preliminary data.</text>
</comment>
<dbReference type="Pfam" id="PF01730">
    <property type="entry name" value="UreF"/>
    <property type="match status" value="1"/>
</dbReference>
<dbReference type="Proteomes" id="UP000996601">
    <property type="component" value="Unassembled WGS sequence"/>
</dbReference>
<dbReference type="InterPro" id="IPR002639">
    <property type="entry name" value="UreF"/>
</dbReference>
<keyword evidence="3" id="KW-0963">Cytoplasm</keyword>
<evidence type="ECO:0000256" key="3">
    <source>
        <dbReference type="HAMAP-Rule" id="MF_01385"/>
    </source>
</evidence>
<organism evidence="4 5">
    <name type="scientific">Shinella lacus</name>
    <dbReference type="NCBI Taxonomy" id="2654216"/>
    <lineage>
        <taxon>Bacteria</taxon>
        <taxon>Pseudomonadati</taxon>
        <taxon>Pseudomonadota</taxon>
        <taxon>Alphaproteobacteria</taxon>
        <taxon>Hyphomicrobiales</taxon>
        <taxon>Rhizobiaceae</taxon>
        <taxon>Shinella</taxon>
    </lineage>
</organism>
<name>A0ABT1RH10_9HYPH</name>